<dbReference type="NCBIfam" id="TIGR01549">
    <property type="entry name" value="HAD-SF-IA-v1"/>
    <property type="match status" value="1"/>
</dbReference>
<dbReference type="RefSeq" id="WP_173084766.1">
    <property type="nucleotide sequence ID" value="NZ_BLTE01000010.1"/>
</dbReference>
<dbReference type="EC" id="3.1.3.18" evidence="4"/>
<dbReference type="GO" id="GO:0006281">
    <property type="term" value="P:DNA repair"/>
    <property type="evidence" value="ECO:0007669"/>
    <property type="project" value="TreeGrafter"/>
</dbReference>
<dbReference type="SFLD" id="SFLDG01129">
    <property type="entry name" value="C1.5:_HAD__Beta-PGM__Phosphata"/>
    <property type="match status" value="1"/>
</dbReference>
<name>A0A6V8LY41_9BACT</name>
<evidence type="ECO:0000256" key="2">
    <source>
        <dbReference type="ARBA" id="ARBA00004818"/>
    </source>
</evidence>
<evidence type="ECO:0000313" key="6">
    <source>
        <dbReference type="Proteomes" id="UP000494245"/>
    </source>
</evidence>
<evidence type="ECO:0000313" key="5">
    <source>
        <dbReference type="EMBL" id="GFK94567.1"/>
    </source>
</evidence>
<comment type="pathway">
    <text evidence="2">Organic acid metabolism; glycolate biosynthesis; glycolate from 2-phosphoglycolate: step 1/1.</text>
</comment>
<dbReference type="SUPFAM" id="SSF56784">
    <property type="entry name" value="HAD-like"/>
    <property type="match status" value="1"/>
</dbReference>
<keyword evidence="5" id="KW-0378">Hydrolase</keyword>
<dbReference type="InterPro" id="IPR023214">
    <property type="entry name" value="HAD_sf"/>
</dbReference>
<reference evidence="5 6" key="1">
    <citation type="submission" date="2020-04" db="EMBL/GenBank/DDBJ databases">
        <authorList>
            <consortium name="Desulfovibrio sp. FSS-1 genome sequencing consortium"/>
            <person name="Shimoshige H."/>
            <person name="Kobayashi H."/>
            <person name="Maekawa T."/>
        </authorList>
    </citation>
    <scope>NUCLEOTIDE SEQUENCE [LARGE SCALE GENOMIC DNA]</scope>
    <source>
        <strain evidence="5 6">SIID29052-01</strain>
    </source>
</reference>
<dbReference type="InterPro" id="IPR036412">
    <property type="entry name" value="HAD-like_sf"/>
</dbReference>
<proteinExistence type="inferred from homology"/>
<reference evidence="5 6" key="2">
    <citation type="submission" date="2020-05" db="EMBL/GenBank/DDBJ databases">
        <title>Draft genome sequence of Desulfovibrio sp. strainFSS-1.</title>
        <authorList>
            <person name="Shimoshige H."/>
            <person name="Kobayashi H."/>
            <person name="Maekawa T."/>
        </authorList>
    </citation>
    <scope>NUCLEOTIDE SEQUENCE [LARGE SCALE GENOMIC DNA]</scope>
    <source>
        <strain evidence="5 6">SIID29052-01</strain>
    </source>
</reference>
<comment type="catalytic activity">
    <reaction evidence="1">
        <text>2-phosphoglycolate + H2O = glycolate + phosphate</text>
        <dbReference type="Rhea" id="RHEA:14369"/>
        <dbReference type="ChEBI" id="CHEBI:15377"/>
        <dbReference type="ChEBI" id="CHEBI:29805"/>
        <dbReference type="ChEBI" id="CHEBI:43474"/>
        <dbReference type="ChEBI" id="CHEBI:58033"/>
        <dbReference type="EC" id="3.1.3.18"/>
    </reaction>
</comment>
<dbReference type="AlphaFoldDB" id="A0A6V8LY41"/>
<dbReference type="Gene3D" id="1.10.150.240">
    <property type="entry name" value="Putative phosphatase, domain 2"/>
    <property type="match status" value="1"/>
</dbReference>
<accession>A0A6V8LY41</accession>
<dbReference type="Pfam" id="PF13419">
    <property type="entry name" value="HAD_2"/>
    <property type="match status" value="1"/>
</dbReference>
<dbReference type="GO" id="GO:0005829">
    <property type="term" value="C:cytosol"/>
    <property type="evidence" value="ECO:0007669"/>
    <property type="project" value="TreeGrafter"/>
</dbReference>
<gene>
    <name evidence="5" type="primary">gph_2</name>
    <name evidence="5" type="ORF">NNJEOMEG_02414</name>
</gene>
<dbReference type="Gene3D" id="3.40.50.1000">
    <property type="entry name" value="HAD superfamily/HAD-like"/>
    <property type="match status" value="1"/>
</dbReference>
<dbReference type="InterPro" id="IPR041492">
    <property type="entry name" value="HAD_2"/>
</dbReference>
<sequence length="221" mass="25113">MRARKVEPTLVPQGVKGVIFDCDGVLVDSKDSNRMFYNIIRGRLGMLPMTPEEEDFVHANAVFISIAHIVPQERLAEAEAARKEIDYSELIPFTFLEPGLTEFLDTLREWGVRLGVNTNRTNSMEMLLENFELTDYFFPVVTAGNVKHPKPNPEGVHRILREWNLTRHDVAFIGDSDVDEATARAAGVPFWAYKNPSLAAHLHVSSFEALREGFRMRLERA</sequence>
<protein>
    <recommendedName>
        <fullName evidence="4">phosphoglycolate phosphatase</fullName>
        <ecNumber evidence="4">3.1.3.18</ecNumber>
    </recommendedName>
</protein>
<evidence type="ECO:0000256" key="4">
    <source>
        <dbReference type="ARBA" id="ARBA00013078"/>
    </source>
</evidence>
<dbReference type="PANTHER" id="PTHR43434:SF1">
    <property type="entry name" value="PHOSPHOGLYCOLATE PHOSPHATASE"/>
    <property type="match status" value="1"/>
</dbReference>
<comment type="caution">
    <text evidence="5">The sequence shown here is derived from an EMBL/GenBank/DDBJ whole genome shotgun (WGS) entry which is preliminary data.</text>
</comment>
<dbReference type="InterPro" id="IPR050155">
    <property type="entry name" value="HAD-like_hydrolase_sf"/>
</dbReference>
<dbReference type="InterPro" id="IPR023198">
    <property type="entry name" value="PGP-like_dom2"/>
</dbReference>
<dbReference type="PANTHER" id="PTHR43434">
    <property type="entry name" value="PHOSPHOGLYCOLATE PHOSPHATASE"/>
    <property type="match status" value="1"/>
</dbReference>
<keyword evidence="6" id="KW-1185">Reference proteome</keyword>
<evidence type="ECO:0000256" key="3">
    <source>
        <dbReference type="ARBA" id="ARBA00006171"/>
    </source>
</evidence>
<comment type="similarity">
    <text evidence="3">Belongs to the HAD-like hydrolase superfamily. CbbY/CbbZ/Gph/YieH family.</text>
</comment>
<evidence type="ECO:0000256" key="1">
    <source>
        <dbReference type="ARBA" id="ARBA00000830"/>
    </source>
</evidence>
<dbReference type="GO" id="GO:0008967">
    <property type="term" value="F:phosphoglycolate phosphatase activity"/>
    <property type="evidence" value="ECO:0007669"/>
    <property type="project" value="UniProtKB-EC"/>
</dbReference>
<dbReference type="EMBL" id="BLTE01000010">
    <property type="protein sequence ID" value="GFK94567.1"/>
    <property type="molecule type" value="Genomic_DNA"/>
</dbReference>
<dbReference type="SFLD" id="SFLDS00003">
    <property type="entry name" value="Haloacid_Dehalogenase"/>
    <property type="match status" value="1"/>
</dbReference>
<dbReference type="Proteomes" id="UP000494245">
    <property type="component" value="Unassembled WGS sequence"/>
</dbReference>
<organism evidence="5 6">
    <name type="scientific">Fundidesulfovibrio magnetotacticus</name>
    <dbReference type="NCBI Taxonomy" id="2730080"/>
    <lineage>
        <taxon>Bacteria</taxon>
        <taxon>Pseudomonadati</taxon>
        <taxon>Thermodesulfobacteriota</taxon>
        <taxon>Desulfovibrionia</taxon>
        <taxon>Desulfovibrionales</taxon>
        <taxon>Desulfovibrionaceae</taxon>
        <taxon>Fundidesulfovibrio</taxon>
    </lineage>
</organism>
<dbReference type="InterPro" id="IPR006439">
    <property type="entry name" value="HAD-SF_hydro_IA"/>
</dbReference>